<gene>
    <name evidence="4" type="ORF">LA76x_3187</name>
</gene>
<feature type="compositionally biased region" description="Basic and acidic residues" evidence="2">
    <location>
        <begin position="101"/>
        <end position="117"/>
    </location>
</feature>
<dbReference type="KEGG" id="lab:LA76x_3187"/>
<feature type="transmembrane region" description="Helical" evidence="3">
    <location>
        <begin position="335"/>
        <end position="353"/>
    </location>
</feature>
<feature type="transmembrane region" description="Helical" evidence="3">
    <location>
        <begin position="373"/>
        <end position="406"/>
    </location>
</feature>
<keyword evidence="3" id="KW-1133">Transmembrane helix</keyword>
<reference evidence="4 5" key="1">
    <citation type="journal article" date="2015" name="BMC Genomics">
        <title>Comparative genomics and metabolic profiling of the genus Lysobacter.</title>
        <authorList>
            <person name="de Bruijn I."/>
            <person name="Cheng X."/>
            <person name="de Jager V."/>
            <person name="Exposito R.G."/>
            <person name="Watrous J."/>
            <person name="Patel N."/>
            <person name="Postma J."/>
            <person name="Dorrestein P.C."/>
            <person name="Kobayashi D."/>
            <person name="Raaijmakers J.M."/>
        </authorList>
    </citation>
    <scope>NUCLEOTIDE SEQUENCE [LARGE SCALE GENOMIC DNA]</scope>
    <source>
        <strain evidence="4 5">76</strain>
    </source>
</reference>
<evidence type="ECO:0000313" key="4">
    <source>
        <dbReference type="EMBL" id="ALN81315.1"/>
    </source>
</evidence>
<keyword evidence="3" id="KW-0812">Transmembrane</keyword>
<accession>A0A0S2FCU3</accession>
<dbReference type="CDD" id="cd06257">
    <property type="entry name" value="DnaJ"/>
    <property type="match status" value="1"/>
</dbReference>
<dbReference type="Gene3D" id="1.10.287.110">
    <property type="entry name" value="DnaJ domain"/>
    <property type="match status" value="1"/>
</dbReference>
<feature type="region of interest" description="Disordered" evidence="2">
    <location>
        <begin position="53"/>
        <end position="117"/>
    </location>
</feature>
<dbReference type="AlphaFoldDB" id="A0A0S2FCU3"/>
<evidence type="ECO:0000313" key="5">
    <source>
        <dbReference type="Proteomes" id="UP000060787"/>
    </source>
</evidence>
<keyword evidence="3" id="KW-0472">Membrane</keyword>
<dbReference type="SUPFAM" id="SSF46565">
    <property type="entry name" value="Chaperone J-domain"/>
    <property type="match status" value="1"/>
</dbReference>
<feature type="transmembrane region" description="Helical" evidence="3">
    <location>
        <begin position="418"/>
        <end position="439"/>
    </location>
</feature>
<proteinExistence type="predicted"/>
<keyword evidence="5" id="KW-1185">Reference proteome</keyword>
<feature type="transmembrane region" description="Helical" evidence="3">
    <location>
        <begin position="451"/>
        <end position="467"/>
    </location>
</feature>
<dbReference type="RefSeq" id="WP_057918400.1">
    <property type="nucleotide sequence ID" value="NZ_CP011129.1"/>
</dbReference>
<dbReference type="STRING" id="84531.LA76x_3187"/>
<keyword evidence="1" id="KW-0143">Chaperone</keyword>
<feature type="transmembrane region" description="Helical" evidence="3">
    <location>
        <begin position="301"/>
        <end position="323"/>
    </location>
</feature>
<dbReference type="InterPro" id="IPR036869">
    <property type="entry name" value="J_dom_sf"/>
</dbReference>
<dbReference type="Proteomes" id="UP000060787">
    <property type="component" value="Chromosome"/>
</dbReference>
<evidence type="ECO:0000256" key="2">
    <source>
        <dbReference type="SAM" id="MobiDB-lite"/>
    </source>
</evidence>
<dbReference type="InterPro" id="IPR001623">
    <property type="entry name" value="DnaJ_domain"/>
</dbReference>
<evidence type="ECO:0000256" key="1">
    <source>
        <dbReference type="ARBA" id="ARBA00023186"/>
    </source>
</evidence>
<evidence type="ECO:0000256" key="3">
    <source>
        <dbReference type="SAM" id="Phobius"/>
    </source>
</evidence>
<dbReference type="PATRIC" id="fig|84531.8.peg.3203"/>
<feature type="compositionally biased region" description="Low complexity" evidence="2">
    <location>
        <begin position="91"/>
        <end position="100"/>
    </location>
</feature>
<name>A0A0S2FCU3_LYSAN</name>
<feature type="transmembrane region" description="Helical" evidence="3">
    <location>
        <begin position="488"/>
        <end position="506"/>
    </location>
</feature>
<feature type="compositionally biased region" description="Acidic residues" evidence="2">
    <location>
        <begin position="60"/>
        <end position="77"/>
    </location>
</feature>
<protein>
    <submittedName>
        <fullName evidence="4">DnaJ domain protein</fullName>
    </submittedName>
</protein>
<organism evidence="4 5">
    <name type="scientific">Lysobacter antibioticus</name>
    <dbReference type="NCBI Taxonomy" id="84531"/>
    <lineage>
        <taxon>Bacteria</taxon>
        <taxon>Pseudomonadati</taxon>
        <taxon>Pseudomonadota</taxon>
        <taxon>Gammaproteobacteria</taxon>
        <taxon>Lysobacterales</taxon>
        <taxon>Lysobacteraceae</taxon>
        <taxon>Lysobacter</taxon>
    </lineage>
</organism>
<sequence length="508" mass="56468">MNPFERLGLAASADEREIKRAYARELRRTRPDEDPVGFQDLHDAYQHCLAYAEHRRHVGEDEDDSGLEPEHESDESGQADAPRVDAPPTDPADSADAASAYRDDRPSSPPRDDDEHEAFDGRAFLDELLARANRHGPAALDRWLLELEPLYSLDLKHALRAPVAHALALADPPLSSESVRTIAVFFALDSVGPQDDWLQEQVHHARRRAEAAAEFEQTVALMQSPRVRPVDRMLMRELLGPFVPWRRVLIALVAMLPTRLMSLWSSLQRIDPQLATTRLDPDSVDFWVRATDRHRIDVRRALLAAARIVLYPLLLLGFFAAFGPRNSLLGDLPRVWFIGGAAWLLLACLRMLLPLLPKDGDPGVLSYRDRPLVSVTALGVVALFLAPLATDLTALCIVGMAAIWMIARGVGRIYRTVWAIFAGLVVAVCLPDCFAILFGTPAEQLRAPPDAWLPLYLLAGVATPILQDLHYASLHRTDLRTAREQASWLRPLLVVAVLLLIVRGVLSA</sequence>
<dbReference type="EMBL" id="CP011129">
    <property type="protein sequence ID" value="ALN81315.1"/>
    <property type="molecule type" value="Genomic_DNA"/>
</dbReference>